<dbReference type="SUPFAM" id="SSF51735">
    <property type="entry name" value="NAD(P)-binding Rossmann-fold domains"/>
    <property type="match status" value="1"/>
</dbReference>
<keyword evidence="5" id="KW-1185">Reference proteome</keyword>
<evidence type="ECO:0000256" key="1">
    <source>
        <dbReference type="ARBA" id="ARBA00022857"/>
    </source>
</evidence>
<accession>A0A1Q5UL56</accession>
<evidence type="ECO:0000259" key="3">
    <source>
        <dbReference type="Pfam" id="PF05368"/>
    </source>
</evidence>
<evidence type="ECO:0000313" key="5">
    <source>
        <dbReference type="Proteomes" id="UP000186955"/>
    </source>
</evidence>
<organism evidence="4 5">
    <name type="scientific">Penicillium subrubescens</name>
    <dbReference type="NCBI Taxonomy" id="1316194"/>
    <lineage>
        <taxon>Eukaryota</taxon>
        <taxon>Fungi</taxon>
        <taxon>Dikarya</taxon>
        <taxon>Ascomycota</taxon>
        <taxon>Pezizomycotina</taxon>
        <taxon>Eurotiomycetes</taxon>
        <taxon>Eurotiomycetidae</taxon>
        <taxon>Eurotiales</taxon>
        <taxon>Aspergillaceae</taxon>
        <taxon>Penicillium</taxon>
    </lineage>
</organism>
<keyword evidence="1" id="KW-0521">NADP</keyword>
<dbReference type="InterPro" id="IPR051609">
    <property type="entry name" value="NmrA/Isoflavone_reductase-like"/>
</dbReference>
<dbReference type="PANTHER" id="PTHR47706">
    <property type="entry name" value="NMRA-LIKE FAMILY PROTEIN"/>
    <property type="match status" value="1"/>
</dbReference>
<protein>
    <recommendedName>
        <fullName evidence="3">NmrA-like domain-containing protein</fullName>
    </recommendedName>
</protein>
<dbReference type="CDD" id="cd05259">
    <property type="entry name" value="PCBER_SDR_a"/>
    <property type="match status" value="1"/>
</dbReference>
<sequence length="305" mass="32684">MNRVAIVGASGSIGSAVLKALIASGKDVTVFSRSSSATVFPEGAQVLRGDYEDQTFLRDGLMGIDALVLCVGTLIPATQVPIIDAAISAGVKWIIPSEFGTDSGNSEYAAEVPIIPPKVAVQEYLDEQVAKTQSQFMWTGVINGLILDWSLPRGVLGIDTSHKKAVLLDQGVTKVNMTTLPTIGRAVASLLQLSPKQRNMFANKLVYISSFCISQIDLLGSIQRVTSSPQSSWDVQFQDTEAKVAAGKEKLKHGDMLGYADLIYGHVFKDGAGGNYQARVGLSNQALSLPNEDLDEELKRILSNK</sequence>
<dbReference type="InterPro" id="IPR008030">
    <property type="entry name" value="NmrA-like"/>
</dbReference>
<dbReference type="InterPro" id="IPR036291">
    <property type="entry name" value="NAD(P)-bd_dom_sf"/>
</dbReference>
<feature type="domain" description="NmrA-like" evidence="3">
    <location>
        <begin position="3"/>
        <end position="147"/>
    </location>
</feature>
<keyword evidence="2" id="KW-0560">Oxidoreductase</keyword>
<dbReference type="OrthoDB" id="9974981at2759"/>
<dbReference type="Proteomes" id="UP000186955">
    <property type="component" value="Unassembled WGS sequence"/>
</dbReference>
<dbReference type="Pfam" id="PF05368">
    <property type="entry name" value="NmrA"/>
    <property type="match status" value="1"/>
</dbReference>
<reference evidence="4 5" key="1">
    <citation type="submission" date="2016-10" db="EMBL/GenBank/DDBJ databases">
        <title>Genome sequence of the ascomycete fungus Penicillium subrubescens.</title>
        <authorList>
            <person name="De Vries R.P."/>
            <person name="Peng M."/>
            <person name="Dilokpimol A."/>
            <person name="Hilden K."/>
            <person name="Makela M.R."/>
            <person name="Grigoriev I."/>
            <person name="Riley R."/>
            <person name="Granchi Z."/>
        </authorList>
    </citation>
    <scope>NUCLEOTIDE SEQUENCE [LARGE SCALE GENOMIC DNA]</scope>
    <source>
        <strain evidence="4 5">CBS 132785</strain>
    </source>
</reference>
<dbReference type="STRING" id="1316194.A0A1Q5UL56"/>
<comment type="caution">
    <text evidence="4">The sequence shown here is derived from an EMBL/GenBank/DDBJ whole genome shotgun (WGS) entry which is preliminary data.</text>
</comment>
<dbReference type="GO" id="GO:0016491">
    <property type="term" value="F:oxidoreductase activity"/>
    <property type="evidence" value="ECO:0007669"/>
    <property type="project" value="UniProtKB-KW"/>
</dbReference>
<name>A0A1Q5UL56_9EURO</name>
<proteinExistence type="predicted"/>
<evidence type="ECO:0000256" key="2">
    <source>
        <dbReference type="ARBA" id="ARBA00023002"/>
    </source>
</evidence>
<dbReference type="InterPro" id="IPR045312">
    <property type="entry name" value="PCBER-like"/>
</dbReference>
<dbReference type="AlphaFoldDB" id="A0A1Q5UL56"/>
<dbReference type="EMBL" id="MNBE01000157">
    <property type="protein sequence ID" value="OKP13189.1"/>
    <property type="molecule type" value="Genomic_DNA"/>
</dbReference>
<dbReference type="Gene3D" id="3.40.50.720">
    <property type="entry name" value="NAD(P)-binding Rossmann-like Domain"/>
    <property type="match status" value="1"/>
</dbReference>
<dbReference type="PANTHER" id="PTHR47706:SF9">
    <property type="entry name" value="NMRA-LIKE DOMAIN-CONTAINING PROTEIN-RELATED"/>
    <property type="match status" value="1"/>
</dbReference>
<evidence type="ECO:0000313" key="4">
    <source>
        <dbReference type="EMBL" id="OKP13189.1"/>
    </source>
</evidence>
<gene>
    <name evidence="4" type="ORF">PENSUB_1289</name>
</gene>